<keyword evidence="3" id="KW-1185">Reference proteome</keyword>
<gene>
    <name evidence="2" type="ORF">HD592_001989</name>
</gene>
<evidence type="ECO:0000313" key="3">
    <source>
        <dbReference type="Proteomes" id="UP000617426"/>
    </source>
</evidence>
<dbReference type="Proteomes" id="UP000617426">
    <property type="component" value="Unassembled WGS sequence"/>
</dbReference>
<protein>
    <submittedName>
        <fullName evidence="2">Chromosome partitioning protein</fullName>
    </submittedName>
</protein>
<dbReference type="RefSeq" id="WP_184453768.1">
    <property type="nucleotide sequence ID" value="NZ_JACHMK010000001.1"/>
</dbReference>
<organism evidence="2 3">
    <name type="scientific">Schaalia hyovaginalis</name>
    <dbReference type="NCBI Taxonomy" id="29316"/>
    <lineage>
        <taxon>Bacteria</taxon>
        <taxon>Bacillati</taxon>
        <taxon>Actinomycetota</taxon>
        <taxon>Actinomycetes</taxon>
        <taxon>Actinomycetales</taxon>
        <taxon>Actinomycetaceae</taxon>
        <taxon>Schaalia</taxon>
    </lineage>
</organism>
<evidence type="ECO:0000313" key="2">
    <source>
        <dbReference type="EMBL" id="MBB6335424.1"/>
    </source>
</evidence>
<dbReference type="AlphaFoldDB" id="A0A923E3T9"/>
<dbReference type="Gene3D" id="3.40.50.300">
    <property type="entry name" value="P-loop containing nucleotide triphosphate hydrolases"/>
    <property type="match status" value="1"/>
</dbReference>
<dbReference type="PANTHER" id="PTHR13696">
    <property type="entry name" value="P-LOOP CONTAINING NUCLEOSIDE TRIPHOSPHATE HYDROLASE"/>
    <property type="match status" value="1"/>
</dbReference>
<dbReference type="InterPro" id="IPR027417">
    <property type="entry name" value="P-loop_NTPase"/>
</dbReference>
<comment type="caution">
    <text evidence="2">The sequence shown here is derived from an EMBL/GenBank/DDBJ whole genome shotgun (WGS) entry which is preliminary data.</text>
</comment>
<evidence type="ECO:0000259" key="1">
    <source>
        <dbReference type="Pfam" id="PF13614"/>
    </source>
</evidence>
<sequence length="262" mass="27642">MKTLAICNQKGGVGKSTTTFHFARAAALEGLRVLVVDLDPQGNITANLSCDPLPETSVGVADALTPHGALALHDVTVSTVWGGVDLVPTPNGDNLAGVRDRLVSLPIGGESRLAHTLTGAGASHDLVLIDCPPSLDKLTINALVAADGVLIVTQSKQWSATGLANLLSTVSAVQEVNHRLHVAGIVVNMHEKQTISGSGWLADLHSFTETEHLPLISTPIPRAVLISDAVEASTALDEWPTNRRQARAFSDLYRTILKEALR</sequence>
<dbReference type="Pfam" id="PF13614">
    <property type="entry name" value="AAA_31"/>
    <property type="match status" value="1"/>
</dbReference>
<dbReference type="PANTHER" id="PTHR13696:SF52">
    <property type="entry name" value="PARA FAMILY PROTEIN CT_582"/>
    <property type="match status" value="1"/>
</dbReference>
<dbReference type="CDD" id="cd02042">
    <property type="entry name" value="ParAB_family"/>
    <property type="match status" value="1"/>
</dbReference>
<proteinExistence type="predicted"/>
<feature type="domain" description="AAA" evidence="1">
    <location>
        <begin position="1"/>
        <end position="181"/>
    </location>
</feature>
<dbReference type="EMBL" id="JACHMK010000001">
    <property type="protein sequence ID" value="MBB6335424.1"/>
    <property type="molecule type" value="Genomic_DNA"/>
</dbReference>
<name>A0A923E3T9_9ACTO</name>
<dbReference type="InterPro" id="IPR025669">
    <property type="entry name" value="AAA_dom"/>
</dbReference>
<reference evidence="2" key="1">
    <citation type="submission" date="2020-08" db="EMBL/GenBank/DDBJ databases">
        <title>Sequencing the genomes of 1000 actinobacteria strains.</title>
        <authorList>
            <person name="Klenk H.-P."/>
        </authorList>
    </citation>
    <scope>NUCLEOTIDE SEQUENCE</scope>
    <source>
        <strain evidence="2">DSM 10695</strain>
    </source>
</reference>
<dbReference type="SUPFAM" id="SSF52540">
    <property type="entry name" value="P-loop containing nucleoside triphosphate hydrolases"/>
    <property type="match status" value="1"/>
</dbReference>
<accession>A0A923E3T9</accession>
<dbReference type="InterPro" id="IPR050678">
    <property type="entry name" value="DNA_Partitioning_ATPase"/>
</dbReference>